<comment type="pathway">
    <text evidence="4">Cell wall biogenesis; peptidoglycan biosynthesis.</text>
</comment>
<dbReference type="EC" id="1.3.1.98" evidence="5"/>
<evidence type="ECO:0000256" key="4">
    <source>
        <dbReference type="ARBA" id="ARBA00004752"/>
    </source>
</evidence>
<dbReference type="Gene3D" id="3.90.78.10">
    <property type="entry name" value="UDP-N-acetylenolpyruvoylglucosamine reductase, C-terminal domain"/>
    <property type="match status" value="1"/>
</dbReference>
<evidence type="ECO:0000256" key="13">
    <source>
        <dbReference type="ARBA" id="ARBA00023002"/>
    </source>
</evidence>
<evidence type="ECO:0000256" key="16">
    <source>
        <dbReference type="ARBA" id="ARBA00048914"/>
    </source>
</evidence>
<dbReference type="GeneID" id="120259465"/>
<evidence type="ECO:0000256" key="9">
    <source>
        <dbReference type="ARBA" id="ARBA00022827"/>
    </source>
</evidence>
<dbReference type="Pfam" id="PF02873">
    <property type="entry name" value="MurB_C"/>
    <property type="match status" value="1"/>
</dbReference>
<proteinExistence type="inferred from homology"/>
<dbReference type="GO" id="GO:0008762">
    <property type="term" value="F:UDP-N-acetylmuramate dehydrogenase activity"/>
    <property type="evidence" value="ECO:0007669"/>
    <property type="project" value="UniProtKB-EC"/>
</dbReference>
<evidence type="ECO:0000256" key="10">
    <source>
        <dbReference type="ARBA" id="ARBA00022857"/>
    </source>
</evidence>
<dbReference type="PANTHER" id="PTHR21071">
    <property type="entry name" value="UDP-N-ACETYLENOLPYRUVOYLGLUCOSAMINE REDUCTASE"/>
    <property type="match status" value="1"/>
</dbReference>
<dbReference type="GO" id="GO:0008360">
    <property type="term" value="P:regulation of cell shape"/>
    <property type="evidence" value="ECO:0007669"/>
    <property type="project" value="UniProtKB-KW"/>
</dbReference>
<dbReference type="Gene3D" id="3.30.465.10">
    <property type="match status" value="1"/>
</dbReference>
<dbReference type="GO" id="GO:0071949">
    <property type="term" value="F:FAD binding"/>
    <property type="evidence" value="ECO:0007669"/>
    <property type="project" value="InterPro"/>
</dbReference>
<keyword evidence="9" id="KW-0274">FAD</keyword>
<keyword evidence="10" id="KW-0521">NADP</keyword>
<evidence type="ECO:0000259" key="18">
    <source>
        <dbReference type="PROSITE" id="PS51387"/>
    </source>
</evidence>
<evidence type="ECO:0000256" key="15">
    <source>
        <dbReference type="ARBA" id="ARBA00023316"/>
    </source>
</evidence>
<evidence type="ECO:0000313" key="20">
    <source>
        <dbReference type="RefSeq" id="XP_039123007.1"/>
    </source>
</evidence>
<keyword evidence="11" id="KW-0133">Cell shape</keyword>
<evidence type="ECO:0000256" key="17">
    <source>
        <dbReference type="SAM" id="MobiDB-lite"/>
    </source>
</evidence>
<evidence type="ECO:0000256" key="7">
    <source>
        <dbReference type="ARBA" id="ARBA00022618"/>
    </source>
</evidence>
<keyword evidence="7" id="KW-0132">Cell division</keyword>
<comment type="function">
    <text evidence="2">Cell wall formation.</text>
</comment>
<keyword evidence="6" id="KW-0963">Cytoplasm</keyword>
<dbReference type="NCBIfam" id="TIGR00179">
    <property type="entry name" value="murB"/>
    <property type="match status" value="1"/>
</dbReference>
<dbReference type="InterPro" id="IPR016169">
    <property type="entry name" value="FAD-bd_PCMH_sub2"/>
</dbReference>
<dbReference type="Gene3D" id="3.30.43.10">
    <property type="entry name" value="Uridine Diphospho-n-acetylenolpyruvylglucosamine Reductase, domain 2"/>
    <property type="match status" value="1"/>
</dbReference>
<evidence type="ECO:0000256" key="6">
    <source>
        <dbReference type="ARBA" id="ARBA00022490"/>
    </source>
</evidence>
<comment type="subcellular location">
    <subcellularLocation>
        <location evidence="3">Cytoplasm</location>
    </subcellularLocation>
</comment>
<dbReference type="Pfam" id="PF01565">
    <property type="entry name" value="FAD_binding_4"/>
    <property type="match status" value="1"/>
</dbReference>
<gene>
    <name evidence="20" type="primary">LOC120259465</name>
</gene>
<dbReference type="InterPro" id="IPR016167">
    <property type="entry name" value="FAD-bd_PCMH_sub1"/>
</dbReference>
<dbReference type="GO" id="GO:0051301">
    <property type="term" value="P:cell division"/>
    <property type="evidence" value="ECO:0007669"/>
    <property type="project" value="UniProtKB-KW"/>
</dbReference>
<keyword evidence="12" id="KW-0573">Peptidoglycan synthesis</keyword>
<comment type="catalytic activity">
    <reaction evidence="16">
        <text>UDP-N-acetyl-alpha-D-muramate + NADP(+) = UDP-N-acetyl-3-O-(1-carboxyvinyl)-alpha-D-glucosamine + NADPH + H(+)</text>
        <dbReference type="Rhea" id="RHEA:12248"/>
        <dbReference type="ChEBI" id="CHEBI:15378"/>
        <dbReference type="ChEBI" id="CHEBI:57783"/>
        <dbReference type="ChEBI" id="CHEBI:58349"/>
        <dbReference type="ChEBI" id="CHEBI:68483"/>
        <dbReference type="ChEBI" id="CHEBI:70757"/>
        <dbReference type="EC" id="1.3.1.98"/>
    </reaction>
</comment>
<keyword evidence="13" id="KW-0560">Oxidoreductase</keyword>
<dbReference type="SUPFAM" id="SSF56194">
    <property type="entry name" value="Uridine diphospho-N-Acetylenolpyruvylglucosamine reductase, MurB, C-terminal domain"/>
    <property type="match status" value="1"/>
</dbReference>
<evidence type="ECO:0000313" key="19">
    <source>
        <dbReference type="Proteomes" id="UP001515500"/>
    </source>
</evidence>
<comment type="cofactor">
    <cofactor evidence="1">
        <name>FAD</name>
        <dbReference type="ChEBI" id="CHEBI:57692"/>
    </cofactor>
</comment>
<evidence type="ECO:0000256" key="12">
    <source>
        <dbReference type="ARBA" id="ARBA00022984"/>
    </source>
</evidence>
<dbReference type="GO" id="GO:0071555">
    <property type="term" value="P:cell wall organization"/>
    <property type="evidence" value="ECO:0007669"/>
    <property type="project" value="UniProtKB-KW"/>
</dbReference>
<evidence type="ECO:0000256" key="3">
    <source>
        <dbReference type="ARBA" id="ARBA00004496"/>
    </source>
</evidence>
<dbReference type="InterPro" id="IPR036318">
    <property type="entry name" value="FAD-bd_PCMH-like_sf"/>
</dbReference>
<evidence type="ECO:0000256" key="11">
    <source>
        <dbReference type="ARBA" id="ARBA00022960"/>
    </source>
</evidence>
<evidence type="ECO:0000256" key="1">
    <source>
        <dbReference type="ARBA" id="ARBA00001974"/>
    </source>
</evidence>
<sequence>MATRSLGNSPISPSPSPSGNRIANIPCCSAKPSSISFPHRHLFFPPNTGNAAEINKELSLSNSSSTIIPPSHKPSVVIVDEQDQAMVEKCVVRGQKHLRELSSWGIGGPCSYFLEVSRPSHLVSAIRYCKARSIPFLIVGKGSNCLFEDRGFDGFVMLNRLEHSAVEVVEPGTYRVGSAFPFNRLGVRCSSEGFSGLEFAGGIPGTVGGATFMNAGANGQETGDVIESVEIVTMDGELRVLGRSELDFGYRWSSFQAMDNLAAILAVTFRLSPAPSARDRQKAFLERRRKTQPVGERSAGSVFRNPLGAGISAGELIELAGLKGFAMGGAKVSEVHANFFINFNGSTSGDMLALINFVKERVDQMFGIQLKEEIRYVPYE</sequence>
<evidence type="ECO:0000256" key="8">
    <source>
        <dbReference type="ARBA" id="ARBA00022630"/>
    </source>
</evidence>
<evidence type="ECO:0000256" key="5">
    <source>
        <dbReference type="ARBA" id="ARBA00012518"/>
    </source>
</evidence>
<dbReference type="SUPFAM" id="SSF56176">
    <property type="entry name" value="FAD-binding/transporter-associated domain-like"/>
    <property type="match status" value="1"/>
</dbReference>
<keyword evidence="14" id="KW-0131">Cell cycle</keyword>
<dbReference type="Proteomes" id="UP001515500">
    <property type="component" value="Chromosome 4"/>
</dbReference>
<dbReference type="InterPro" id="IPR016166">
    <property type="entry name" value="FAD-bd_PCMH"/>
</dbReference>
<keyword evidence="8" id="KW-0285">Flavoprotein</keyword>
<dbReference type="PANTHER" id="PTHR21071:SF4">
    <property type="entry name" value="UDP-N-ACETYLENOLPYRUVOYLGLUCOSAMINE REDUCTASE"/>
    <property type="match status" value="1"/>
</dbReference>
<dbReference type="InterPro" id="IPR006094">
    <property type="entry name" value="Oxid_FAD_bind_N"/>
</dbReference>
<dbReference type="PROSITE" id="PS51387">
    <property type="entry name" value="FAD_PCMH"/>
    <property type="match status" value="1"/>
</dbReference>
<dbReference type="InterPro" id="IPR003170">
    <property type="entry name" value="MurB"/>
</dbReference>
<keyword evidence="19" id="KW-1185">Reference proteome</keyword>
<dbReference type="AlphaFoldDB" id="A0AB40B704"/>
<dbReference type="NCBIfam" id="NF010480">
    <property type="entry name" value="PRK13905.1"/>
    <property type="match status" value="1"/>
</dbReference>
<dbReference type="GO" id="GO:0005829">
    <property type="term" value="C:cytosol"/>
    <property type="evidence" value="ECO:0007669"/>
    <property type="project" value="TreeGrafter"/>
</dbReference>
<dbReference type="RefSeq" id="XP_039123007.1">
    <property type="nucleotide sequence ID" value="XM_039267073.1"/>
</dbReference>
<dbReference type="InterPro" id="IPR036635">
    <property type="entry name" value="MurB_C_sf"/>
</dbReference>
<organism evidence="19 20">
    <name type="scientific">Dioscorea cayennensis subsp. rotundata</name>
    <name type="common">White Guinea yam</name>
    <name type="synonym">Dioscorea rotundata</name>
    <dbReference type="NCBI Taxonomy" id="55577"/>
    <lineage>
        <taxon>Eukaryota</taxon>
        <taxon>Viridiplantae</taxon>
        <taxon>Streptophyta</taxon>
        <taxon>Embryophyta</taxon>
        <taxon>Tracheophyta</taxon>
        <taxon>Spermatophyta</taxon>
        <taxon>Magnoliopsida</taxon>
        <taxon>Liliopsida</taxon>
        <taxon>Dioscoreales</taxon>
        <taxon>Dioscoreaceae</taxon>
        <taxon>Dioscorea</taxon>
    </lineage>
</organism>
<protein>
    <recommendedName>
        <fullName evidence="5">UDP-N-acetylmuramate dehydrogenase</fullName>
        <ecNumber evidence="5">1.3.1.98</ecNumber>
    </recommendedName>
</protein>
<dbReference type="InterPro" id="IPR011601">
    <property type="entry name" value="MurB_C"/>
</dbReference>
<evidence type="ECO:0000256" key="14">
    <source>
        <dbReference type="ARBA" id="ARBA00023306"/>
    </source>
</evidence>
<evidence type="ECO:0000256" key="2">
    <source>
        <dbReference type="ARBA" id="ARBA00003921"/>
    </source>
</evidence>
<accession>A0AB40B704</accession>
<dbReference type="HAMAP" id="MF_00037">
    <property type="entry name" value="MurB"/>
    <property type="match status" value="1"/>
</dbReference>
<feature type="region of interest" description="Disordered" evidence="17">
    <location>
        <begin position="1"/>
        <end position="23"/>
    </location>
</feature>
<name>A0AB40B704_DIOCR</name>
<reference evidence="20" key="1">
    <citation type="submission" date="2025-08" db="UniProtKB">
        <authorList>
            <consortium name="RefSeq"/>
        </authorList>
    </citation>
    <scope>IDENTIFICATION</scope>
</reference>
<keyword evidence="15" id="KW-0961">Cell wall biogenesis/degradation</keyword>
<feature type="domain" description="FAD-binding PCMH-type" evidence="18">
    <location>
        <begin position="105"/>
        <end position="274"/>
    </location>
</feature>